<dbReference type="Proteomes" id="UP000232883">
    <property type="component" value="Chromosome"/>
</dbReference>
<name>A0A2K8Z263_9BACT</name>
<dbReference type="KEGG" id="spir:CWM47_20085"/>
<dbReference type="EMBL" id="CP025096">
    <property type="protein sequence ID" value="AUD03919.1"/>
    <property type="molecule type" value="Genomic_DNA"/>
</dbReference>
<dbReference type="RefSeq" id="WP_100989986.1">
    <property type="nucleotide sequence ID" value="NZ_CP025096.1"/>
</dbReference>
<protein>
    <submittedName>
        <fullName evidence="1">Uncharacterized protein</fullName>
    </submittedName>
</protein>
<evidence type="ECO:0000313" key="2">
    <source>
        <dbReference type="Proteomes" id="UP000232883"/>
    </source>
</evidence>
<evidence type="ECO:0000313" key="1">
    <source>
        <dbReference type="EMBL" id="AUD03919.1"/>
    </source>
</evidence>
<accession>A0A2K8Z263</accession>
<proteinExistence type="predicted"/>
<gene>
    <name evidence="1" type="ORF">CWM47_20085</name>
</gene>
<dbReference type="AlphaFoldDB" id="A0A2K8Z263"/>
<dbReference type="OrthoDB" id="878045at2"/>
<organism evidence="1 2">
    <name type="scientific">Spirosoma pollinicola</name>
    <dbReference type="NCBI Taxonomy" id="2057025"/>
    <lineage>
        <taxon>Bacteria</taxon>
        <taxon>Pseudomonadati</taxon>
        <taxon>Bacteroidota</taxon>
        <taxon>Cytophagia</taxon>
        <taxon>Cytophagales</taxon>
        <taxon>Cytophagaceae</taxon>
        <taxon>Spirosoma</taxon>
    </lineage>
</organism>
<reference evidence="1 2" key="1">
    <citation type="submission" date="2017-11" db="EMBL/GenBank/DDBJ databases">
        <title>Taxonomic description and genome sequences of Spirosoma HA7 sp. nov., isolated from pollen microhabitat of Corylus avellana.</title>
        <authorList>
            <person name="Ambika Manirajan B."/>
            <person name="Suarez C."/>
            <person name="Ratering S."/>
            <person name="Geissler-Plaum R."/>
            <person name="Cardinale M."/>
            <person name="Sylvia S."/>
        </authorList>
    </citation>
    <scope>NUCLEOTIDE SEQUENCE [LARGE SCALE GENOMIC DNA]</scope>
    <source>
        <strain evidence="1 2">HA7</strain>
    </source>
</reference>
<sequence length="193" mass="22383">MKPTIYFILAAVSILFSQCSGKEEPKIDFDKASIQLMSELEPQLVDTWKMQKVQINYQPDNYYQKKIPLNRDTTFQDFAILTVESASPARTSPRDLRRGEYNGTLQFRNKTYPIQFDLLANSEWLIDKKGPQASFTFSFNFPPGLRLTESEEEFLNNIGLMNDGYSLNLSADQRTMIWQGYNRGVERIDLKKL</sequence>
<keyword evidence="2" id="KW-1185">Reference proteome</keyword>